<organism evidence="9 10">
    <name type="scientific">Macrolepiota fuliginosa MF-IS2</name>
    <dbReference type="NCBI Taxonomy" id="1400762"/>
    <lineage>
        <taxon>Eukaryota</taxon>
        <taxon>Fungi</taxon>
        <taxon>Dikarya</taxon>
        <taxon>Basidiomycota</taxon>
        <taxon>Agaricomycotina</taxon>
        <taxon>Agaricomycetes</taxon>
        <taxon>Agaricomycetidae</taxon>
        <taxon>Agaricales</taxon>
        <taxon>Agaricineae</taxon>
        <taxon>Agaricaceae</taxon>
        <taxon>Macrolepiota</taxon>
    </lineage>
</organism>
<dbReference type="GO" id="GO:0034087">
    <property type="term" value="P:establishment of mitotic sister chromatid cohesion"/>
    <property type="evidence" value="ECO:0007669"/>
    <property type="project" value="TreeGrafter"/>
</dbReference>
<evidence type="ECO:0000256" key="3">
    <source>
        <dbReference type="ARBA" id="ARBA00022737"/>
    </source>
</evidence>
<dbReference type="PANTHER" id="PTHR21704">
    <property type="entry name" value="NIPPED-B-LIKE PROTEIN DELANGIN SCC2-RELATED"/>
    <property type="match status" value="1"/>
</dbReference>
<feature type="region of interest" description="Disordered" evidence="7">
    <location>
        <begin position="1639"/>
        <end position="1663"/>
    </location>
</feature>
<comment type="caution">
    <text evidence="9">The sequence shown here is derived from an EMBL/GenBank/DDBJ whole genome shotgun (WGS) entry which is preliminary data.</text>
</comment>
<evidence type="ECO:0000256" key="2">
    <source>
        <dbReference type="ARBA" id="ARBA00009252"/>
    </source>
</evidence>
<keyword evidence="3 6" id="KW-0677">Repeat</keyword>
<evidence type="ECO:0000313" key="9">
    <source>
        <dbReference type="EMBL" id="KAF9453108.1"/>
    </source>
</evidence>
<dbReference type="SUPFAM" id="SSF48371">
    <property type="entry name" value="ARM repeat"/>
    <property type="match status" value="1"/>
</dbReference>
<name>A0A9P5XKK4_9AGAR</name>
<reference evidence="9" key="1">
    <citation type="submission" date="2020-11" db="EMBL/GenBank/DDBJ databases">
        <authorList>
            <consortium name="DOE Joint Genome Institute"/>
            <person name="Ahrendt S."/>
            <person name="Riley R."/>
            <person name="Andreopoulos W."/>
            <person name="Labutti K."/>
            <person name="Pangilinan J."/>
            <person name="Ruiz-Duenas F.J."/>
            <person name="Barrasa J.M."/>
            <person name="Sanchez-Garcia M."/>
            <person name="Camarero S."/>
            <person name="Miyauchi S."/>
            <person name="Serrano A."/>
            <person name="Linde D."/>
            <person name="Babiker R."/>
            <person name="Drula E."/>
            <person name="Ayuso-Fernandez I."/>
            <person name="Pacheco R."/>
            <person name="Padilla G."/>
            <person name="Ferreira P."/>
            <person name="Barriuso J."/>
            <person name="Kellner H."/>
            <person name="Castanera R."/>
            <person name="Alfaro M."/>
            <person name="Ramirez L."/>
            <person name="Pisabarro A.G."/>
            <person name="Kuo A."/>
            <person name="Tritt A."/>
            <person name="Lipzen A."/>
            <person name="He G."/>
            <person name="Yan M."/>
            <person name="Ng V."/>
            <person name="Cullen D."/>
            <person name="Martin F."/>
            <person name="Rosso M.-N."/>
            <person name="Henrissat B."/>
            <person name="Hibbett D."/>
            <person name="Martinez A.T."/>
            <person name="Grigoriev I.V."/>
        </authorList>
    </citation>
    <scope>NUCLEOTIDE SEQUENCE</scope>
    <source>
        <strain evidence="9">MF-IS2</strain>
    </source>
</reference>
<dbReference type="Proteomes" id="UP000807342">
    <property type="component" value="Unassembled WGS sequence"/>
</dbReference>
<feature type="region of interest" description="Disordered" evidence="7">
    <location>
        <begin position="1886"/>
        <end position="1917"/>
    </location>
</feature>
<dbReference type="PANTHER" id="PTHR21704:SF18">
    <property type="entry name" value="NIPPED-B-LIKE PROTEIN"/>
    <property type="match status" value="1"/>
</dbReference>
<dbReference type="InterPro" id="IPR016024">
    <property type="entry name" value="ARM-type_fold"/>
</dbReference>
<evidence type="ECO:0000256" key="7">
    <source>
        <dbReference type="SAM" id="MobiDB-lite"/>
    </source>
</evidence>
<dbReference type="GO" id="GO:0003682">
    <property type="term" value="F:chromatin binding"/>
    <property type="evidence" value="ECO:0007669"/>
    <property type="project" value="TreeGrafter"/>
</dbReference>
<evidence type="ECO:0000256" key="6">
    <source>
        <dbReference type="RuleBase" id="RU364107"/>
    </source>
</evidence>
<dbReference type="GO" id="GO:0071169">
    <property type="term" value="P:establishment of protein localization to chromatin"/>
    <property type="evidence" value="ECO:0007669"/>
    <property type="project" value="TreeGrafter"/>
</dbReference>
<dbReference type="InterPro" id="IPR011989">
    <property type="entry name" value="ARM-like"/>
</dbReference>
<dbReference type="GO" id="GO:1990414">
    <property type="term" value="P:replication-born double-strand break repair via sister chromatid exchange"/>
    <property type="evidence" value="ECO:0007669"/>
    <property type="project" value="TreeGrafter"/>
</dbReference>
<evidence type="ECO:0000313" key="10">
    <source>
        <dbReference type="Proteomes" id="UP000807342"/>
    </source>
</evidence>
<sequence length="2025" mass="225251">MDNNHRWRPQDQHYHHRQQPQQTPQHPQQNIRYGSAAADSVHNAQGLLAVYPMASATPTNHAVRHISNMYTTAAPPTFAQPSYYTPRTSYSQGNPPPYSEYDQQVRYLSTPQPPANDGGYWPTARDNAVRILADQHPSSYRYPTQQTWYPPQGPVSSFQTSPFAHSVLQRTVPAPNTYPTHSPPVMQTSSSSLAHALGPPPPAPTFQARPPPPPQKVYRPEESRAFFNTFLEQKTREMNAATQIPPSIPASPIKTPAMKVAAAALNKVLPGSSPDPLSVIANSSPVPVTPRKRKPVVEIESPSVKRMQTMRNEYVGSPQHFKTPKSSNPITPSSKSTTSTSIDSQGPTPTPKRPMTMAYVSIPRSPWATPDSRKNAFTTPSMSPRKHEKSRMDDTPDDLGGYGAEDDYESPVKRGGITDSVRTSARRTGDRDDRAPLEKFLCLVEDIFEAEDSLPSEVGVTDLPDYFSYLSIDSSQPHLHSAHIRKLTKYIGQVARPNQRLRNATAGVINTPRTQGRMAEVETQVLSRLLKILDRAVKAGEDLDPFRYVAPPPGSAKSSPRKKSTKSKKTDRPQSQPPRDESDDLPGQDPDRKSVEEEEREPEVELTHVDHEKLSQTLDIARESILAADCCIALLGSDRLTKQLYSEEMITCCLSAVKNQLEKIIYPFVELSSGTAFEFGGNPLLRFVVKESSSTASGHRKQLSELFQALAGVLPRINNLVNAETVAMSDAIIISAVYIAIGPFFVVESGEGDAKGKKEKDNVVLRTFGKSAMRGLRLDALALIRSIFANHENQRSWIIEEILTSLIKLTDTKQKAGQFRLRDGRSIRTVSALLLQLVQTSAHDVRLKARKIEKNRQNQLALKRQESFSDSQAPQEPFLDENDHEEIVLYKGGLDSAMLAAKTIIGFLTKRSGKGKATKNSNEAEYRAIFDNLIGDLLAVLFWPEWPAAGVLLTMICKYMVNALDEKHVHSQIDSNAAKTIALDHLGVIAAKIRTATLKFQANPDEEKKTRPLESMEEIVANQDVKALERLLRGHRDIATHLAKRSSEDQAYDSARELSAALLGQELATALQQLQKWIETPEMDDDLNLKDATKLQAFGRKVRGALRDVWKDPPSDVFDIGSQEEVTRIDQLGEEIGTLQTMRSSFNPILNTIVASLNAPVIFIRTKTLRALGQIVTSDPTVLSMPVVRRGIESHLLDSSPAVRDAAVELIGKYMIDSPEVAGDYYQKIAERMADTGLSVRKRVIKLFKSFYTVTQDNTRKTDIATRLVMRMMDEDDTVKELATKTIEELWFPSSTPAPAITRGRTISTTYSSNDKNALLAKVIVIMGTAAHFKDRQSPLEDLLHKIMAEKSENEVTALHRRYSEICETLIDGLVDATDLPGFTVINCIRTIYLFTSAYPPVLSGANASTLLPYLKNASTSDELTTTDYLLKIFRVSIPHMPQTAGKFGQELQLALQPMIIKPSGNGGVQILQEAVGCMCVVVQHLTHDFIRLVNLLKSCNGRLQQAIKRPSSKQMGQNEIRALLILIFIVALLGEHCNFDRLRTENPTLAKDIDMISKGSIVEHIYDSLLQLYEKYSDSTLRGRTLQCLGYLFRAQPTLMTKERSANVMDAIFASSEEEDKGRLLRIMQEFLMSESEKHSAQMKESSKSKSNKPTNVNMDELVGNTDGFADSGVSSAIVQRYLNQVLEAALSPHSQNQAAAVDVLSFTIKQGLAHPLQSFPVIIALETSPASSLSNRATALHAILQGKHASLLNTRYIVSARASFDYQKKITTGVVKGYRGDSTPTALLQRWYSLVREKRPSRQEFLKSLVKVFQENPDYKSTQDDVDFTRYMTENFATFDYKTQEEVITVVKYLTVVLSTTGMQLLEMISPSHLLRQLHTPMEPIPRSTSQPNPETNAMDVDVPPPPQSSPEAPMTEEVGLNQLPLMRTSVIIAMVMLLKVHLKSLYSLSEEKCNKFVIGKKSAAGDKPATRRHDAPISWDRLPYATSSILTTEDIKTQKARFLDIWNEDGVNAEPDDELDFA</sequence>
<evidence type="ECO:0000259" key="8">
    <source>
        <dbReference type="Pfam" id="PF12830"/>
    </source>
</evidence>
<keyword evidence="4 6" id="KW-0539">Nucleus</keyword>
<feature type="compositionally biased region" description="Basic and acidic residues" evidence="7">
    <location>
        <begin position="1"/>
        <end position="13"/>
    </location>
</feature>
<dbReference type="GO" id="GO:0090694">
    <property type="term" value="C:Scc2-Scc4 cohesin loading complex"/>
    <property type="evidence" value="ECO:0007669"/>
    <property type="project" value="TreeGrafter"/>
</dbReference>
<dbReference type="GO" id="GO:0010468">
    <property type="term" value="P:regulation of gene expression"/>
    <property type="evidence" value="ECO:0007669"/>
    <property type="project" value="InterPro"/>
</dbReference>
<evidence type="ECO:0000256" key="1">
    <source>
        <dbReference type="ARBA" id="ARBA00004123"/>
    </source>
</evidence>
<accession>A0A9P5XKK4</accession>
<feature type="domain" description="Sister chromatid cohesion C-terminal" evidence="8">
    <location>
        <begin position="1676"/>
        <end position="1858"/>
    </location>
</feature>
<dbReference type="InterPro" id="IPR026003">
    <property type="entry name" value="Cohesin_HEAT"/>
</dbReference>
<feature type="region of interest" description="Disordered" evidence="7">
    <location>
        <begin position="316"/>
        <end position="431"/>
    </location>
</feature>
<dbReference type="EMBL" id="MU151064">
    <property type="protein sequence ID" value="KAF9453108.1"/>
    <property type="molecule type" value="Genomic_DNA"/>
</dbReference>
<feature type="compositionally biased region" description="Basic and acidic residues" evidence="7">
    <location>
        <begin position="1639"/>
        <end position="1649"/>
    </location>
</feature>
<dbReference type="Pfam" id="PF12765">
    <property type="entry name" value="Cohesin_HEAT"/>
    <property type="match status" value="1"/>
</dbReference>
<protein>
    <recommendedName>
        <fullName evidence="6">Sister chromatid cohesion protein</fullName>
    </recommendedName>
</protein>
<comment type="subcellular location">
    <subcellularLocation>
        <location evidence="1 6">Nucleus</location>
    </subcellularLocation>
</comment>
<feature type="compositionally biased region" description="Basic residues" evidence="7">
    <location>
        <begin position="559"/>
        <end position="569"/>
    </location>
</feature>
<feature type="compositionally biased region" description="Low complexity" evidence="7">
    <location>
        <begin position="324"/>
        <end position="341"/>
    </location>
</feature>
<dbReference type="GO" id="GO:0140588">
    <property type="term" value="P:chromatin looping"/>
    <property type="evidence" value="ECO:0007669"/>
    <property type="project" value="InterPro"/>
</dbReference>
<feature type="region of interest" description="Disordered" evidence="7">
    <location>
        <begin position="544"/>
        <end position="610"/>
    </location>
</feature>
<dbReference type="Pfam" id="PF12830">
    <property type="entry name" value="Nipped-B_C"/>
    <property type="match status" value="1"/>
</dbReference>
<keyword evidence="10" id="KW-1185">Reference proteome</keyword>
<feature type="compositionally biased region" description="Polar residues" evidence="7">
    <location>
        <begin position="1889"/>
        <end position="1898"/>
    </location>
</feature>
<dbReference type="InterPro" id="IPR024986">
    <property type="entry name" value="Nipped-B_C"/>
</dbReference>
<evidence type="ECO:0000256" key="4">
    <source>
        <dbReference type="ARBA" id="ARBA00023242"/>
    </source>
</evidence>
<dbReference type="GO" id="GO:0061775">
    <property type="term" value="F:cohesin loader activity"/>
    <property type="evidence" value="ECO:0007669"/>
    <property type="project" value="InterPro"/>
</dbReference>
<proteinExistence type="inferred from homology"/>
<comment type="similarity">
    <text evidence="2 6">Belongs to the SCC2/Nipped-B family.</text>
</comment>
<feature type="compositionally biased region" description="Low complexity" evidence="7">
    <location>
        <begin position="19"/>
        <end position="29"/>
    </location>
</feature>
<evidence type="ECO:0000256" key="5">
    <source>
        <dbReference type="ARBA" id="ARBA00023306"/>
    </source>
</evidence>
<dbReference type="OrthoDB" id="418242at2759"/>
<dbReference type="InterPro" id="IPR033031">
    <property type="entry name" value="Scc2/Nipped-B"/>
</dbReference>
<dbReference type="CDD" id="cd23958">
    <property type="entry name" value="SCC2"/>
    <property type="match status" value="1"/>
</dbReference>
<keyword evidence="5 6" id="KW-0131">Cell cycle</keyword>
<gene>
    <name evidence="9" type="ORF">P691DRAFT_801972</name>
</gene>
<dbReference type="Gene3D" id="1.25.10.10">
    <property type="entry name" value="Leucine-rich Repeat Variant"/>
    <property type="match status" value="1"/>
</dbReference>
<feature type="region of interest" description="Disordered" evidence="7">
    <location>
        <begin position="1"/>
        <end position="29"/>
    </location>
</feature>